<dbReference type="PANTHER" id="PTHR30511">
    <property type="entry name" value="ALANINE RACEMASE"/>
    <property type="match status" value="1"/>
</dbReference>
<evidence type="ECO:0000256" key="5">
    <source>
        <dbReference type="PIRSR" id="PIRSR600821-50"/>
    </source>
</evidence>
<feature type="binding site" evidence="4 6">
    <location>
        <position position="131"/>
    </location>
    <ligand>
        <name>substrate</name>
    </ligand>
</feature>
<dbReference type="PRINTS" id="PR00992">
    <property type="entry name" value="ALARACEMASE"/>
</dbReference>
<evidence type="ECO:0000256" key="2">
    <source>
        <dbReference type="ARBA" id="ARBA00022898"/>
    </source>
</evidence>
<comment type="cofactor">
    <cofactor evidence="1 4 5">
        <name>pyridoxal 5'-phosphate</name>
        <dbReference type="ChEBI" id="CHEBI:597326"/>
    </cofactor>
</comment>
<feature type="active site" description="Proton acceptor; specific for D-alanine" evidence="4">
    <location>
        <position position="39"/>
    </location>
</feature>
<dbReference type="HAMAP" id="MF_01201">
    <property type="entry name" value="Ala_racemase"/>
    <property type="match status" value="1"/>
</dbReference>
<dbReference type="SUPFAM" id="SSF51419">
    <property type="entry name" value="PLP-binding barrel"/>
    <property type="match status" value="1"/>
</dbReference>
<dbReference type="EC" id="5.1.1.1" evidence="4"/>
<dbReference type="CDD" id="cd00430">
    <property type="entry name" value="PLPDE_III_AR"/>
    <property type="match status" value="1"/>
</dbReference>
<dbReference type="AlphaFoldDB" id="U7D782"/>
<sequence>MAQLPQPRLKINLDALHQNLQTLCSTAGVETSECIPVIKNSAYGLGSGIIAHRLEQWGVTTFAVATLAEALFLRHKKSTAAILVLGRVTPEDFSVAEQANLTISVIDATHLRELQNYNGSIALNIDTGMHRCGLPWEDIPTLLKELSPLAGKIRSLYTHLHSADSTTAHEETRLQQSRFSHCCKILWQAGIQPPAIHCANSAGSLFWKHDCCTHIRPGIALFGCHPDPHIPTPRLADVASIQSTVCSIRTLKKGEGVSYGHTWHAPKDTRIATIALGYSDGLPRTLSTENLLIQIGDTLYPQVGRITMDYLMVDIGDTPVHVGDLANITHEQASIDTLACAAGTIGYELLCRFGYAMTKEYYEGGKKIATLKRSIF</sequence>
<dbReference type="Gene3D" id="3.20.20.10">
    <property type="entry name" value="Alanine racemase"/>
    <property type="match status" value="1"/>
</dbReference>
<dbReference type="GO" id="GO:0030170">
    <property type="term" value="F:pyridoxal phosphate binding"/>
    <property type="evidence" value="ECO:0007669"/>
    <property type="project" value="UniProtKB-UniRule"/>
</dbReference>
<keyword evidence="2 4" id="KW-0663">Pyridoxal phosphate</keyword>
<evidence type="ECO:0000256" key="6">
    <source>
        <dbReference type="PIRSR" id="PIRSR600821-52"/>
    </source>
</evidence>
<feature type="active site" description="Proton acceptor; specific for L-alanine" evidence="4">
    <location>
        <position position="259"/>
    </location>
</feature>
<comment type="catalytic activity">
    <reaction evidence="4">
        <text>L-alanine = D-alanine</text>
        <dbReference type="Rhea" id="RHEA:20249"/>
        <dbReference type="ChEBI" id="CHEBI:57416"/>
        <dbReference type="ChEBI" id="CHEBI:57972"/>
        <dbReference type="EC" id="5.1.1.1"/>
    </reaction>
</comment>
<dbReference type="GO" id="GO:0008784">
    <property type="term" value="F:alanine racemase activity"/>
    <property type="evidence" value="ECO:0007669"/>
    <property type="project" value="UniProtKB-UniRule"/>
</dbReference>
<evidence type="ECO:0000313" key="9">
    <source>
        <dbReference type="Proteomes" id="UP000017148"/>
    </source>
</evidence>
<dbReference type="SUPFAM" id="SSF50621">
    <property type="entry name" value="Alanine racemase C-terminal domain-like"/>
    <property type="match status" value="1"/>
</dbReference>
<reference evidence="8 9" key="1">
    <citation type="journal article" date="2013" name="Environ. Microbiol.">
        <title>Genome analysis of Chitinivibrio alkaliphilus gen. nov., sp. nov., a novel extremely haloalkaliphilic anaerobic chitinolytic bacterium from the candidate phylum Termite Group 3.</title>
        <authorList>
            <person name="Sorokin D.Y."/>
            <person name="Gumerov V.M."/>
            <person name="Rakitin A.L."/>
            <person name="Beletsky A.V."/>
            <person name="Damste J.S."/>
            <person name="Muyzer G."/>
            <person name="Mardanov A.V."/>
            <person name="Ravin N.V."/>
        </authorList>
    </citation>
    <scope>NUCLEOTIDE SEQUENCE [LARGE SCALE GENOMIC DNA]</scope>
    <source>
        <strain evidence="8 9">ACht1</strain>
    </source>
</reference>
<dbReference type="STRING" id="1313304.CALK_1625"/>
<feature type="binding site" evidence="4 6">
    <location>
        <position position="308"/>
    </location>
    <ligand>
        <name>substrate</name>
    </ligand>
</feature>
<name>U7D782_9BACT</name>
<dbReference type="SMART" id="SM01005">
    <property type="entry name" value="Ala_racemase_C"/>
    <property type="match status" value="1"/>
</dbReference>
<dbReference type="EMBL" id="ASJR01000013">
    <property type="protein sequence ID" value="ERP31426.1"/>
    <property type="molecule type" value="Genomic_DNA"/>
</dbReference>
<dbReference type="InterPro" id="IPR009006">
    <property type="entry name" value="Ala_racemase/Decarboxylase_C"/>
</dbReference>
<gene>
    <name evidence="8" type="ORF">CALK_1625</name>
</gene>
<protein>
    <recommendedName>
        <fullName evidence="4">Alanine racemase</fullName>
        <ecNumber evidence="4">5.1.1.1</ecNumber>
    </recommendedName>
</protein>
<dbReference type="UniPathway" id="UPA00042">
    <property type="reaction ID" value="UER00497"/>
</dbReference>
<evidence type="ECO:0000256" key="3">
    <source>
        <dbReference type="ARBA" id="ARBA00023235"/>
    </source>
</evidence>
<dbReference type="InterPro" id="IPR001608">
    <property type="entry name" value="Ala_racemase_N"/>
</dbReference>
<evidence type="ECO:0000259" key="7">
    <source>
        <dbReference type="SMART" id="SM01005"/>
    </source>
</evidence>
<proteinExistence type="inferred from homology"/>
<comment type="caution">
    <text evidence="8">The sequence shown here is derived from an EMBL/GenBank/DDBJ whole genome shotgun (WGS) entry which is preliminary data.</text>
</comment>
<keyword evidence="3 4" id="KW-0413">Isomerase</keyword>
<organism evidence="8 9">
    <name type="scientific">Chitinivibrio alkaliphilus ACht1</name>
    <dbReference type="NCBI Taxonomy" id="1313304"/>
    <lineage>
        <taxon>Bacteria</taxon>
        <taxon>Pseudomonadati</taxon>
        <taxon>Fibrobacterota</taxon>
        <taxon>Chitinivibrionia</taxon>
        <taxon>Chitinivibrionales</taxon>
        <taxon>Chitinivibrionaceae</taxon>
        <taxon>Chitinivibrio</taxon>
    </lineage>
</organism>
<feature type="modified residue" description="N6-(pyridoxal phosphate)lysine" evidence="4 5">
    <location>
        <position position="39"/>
    </location>
</feature>
<dbReference type="GO" id="GO:0030632">
    <property type="term" value="P:D-alanine biosynthetic process"/>
    <property type="evidence" value="ECO:0007669"/>
    <property type="project" value="UniProtKB-UniRule"/>
</dbReference>
<feature type="domain" description="Alanine racemase C-terminal" evidence="7">
    <location>
        <begin position="238"/>
        <end position="362"/>
    </location>
</feature>
<evidence type="ECO:0000313" key="8">
    <source>
        <dbReference type="EMBL" id="ERP31426.1"/>
    </source>
</evidence>
<comment type="similarity">
    <text evidence="4">Belongs to the alanine racemase family.</text>
</comment>
<comment type="function">
    <text evidence="4">Catalyzes the interconversion of L-alanine and D-alanine. May also act on other amino acids.</text>
</comment>
<keyword evidence="9" id="KW-1185">Reference proteome</keyword>
<dbReference type="InterPro" id="IPR000821">
    <property type="entry name" value="Ala_racemase"/>
</dbReference>
<dbReference type="Pfam" id="PF00842">
    <property type="entry name" value="Ala_racemase_C"/>
    <property type="match status" value="1"/>
</dbReference>
<dbReference type="NCBIfam" id="TIGR00492">
    <property type="entry name" value="alr"/>
    <property type="match status" value="1"/>
</dbReference>
<dbReference type="PANTHER" id="PTHR30511:SF0">
    <property type="entry name" value="ALANINE RACEMASE, CATABOLIC-RELATED"/>
    <property type="match status" value="1"/>
</dbReference>
<dbReference type="InterPro" id="IPR029066">
    <property type="entry name" value="PLP-binding_barrel"/>
</dbReference>
<comment type="pathway">
    <text evidence="4">Amino-acid biosynthesis; D-alanine biosynthesis; D-alanine from L-alanine: step 1/1.</text>
</comment>
<dbReference type="InterPro" id="IPR011079">
    <property type="entry name" value="Ala_racemase_C"/>
</dbReference>
<dbReference type="PATRIC" id="fig|1313304.3.peg.1551"/>
<evidence type="ECO:0000256" key="4">
    <source>
        <dbReference type="HAMAP-Rule" id="MF_01201"/>
    </source>
</evidence>
<accession>U7D782</accession>
<dbReference type="GO" id="GO:0005829">
    <property type="term" value="C:cytosol"/>
    <property type="evidence" value="ECO:0007669"/>
    <property type="project" value="TreeGrafter"/>
</dbReference>
<dbReference type="RefSeq" id="WP_022637075.1">
    <property type="nucleotide sequence ID" value="NZ_ASJR01000013.1"/>
</dbReference>
<dbReference type="Gene3D" id="2.40.37.10">
    <property type="entry name" value="Lyase, Ornithine Decarboxylase, Chain A, domain 1"/>
    <property type="match status" value="1"/>
</dbReference>
<dbReference type="eggNOG" id="COG0787">
    <property type="taxonomic scope" value="Bacteria"/>
</dbReference>
<evidence type="ECO:0000256" key="1">
    <source>
        <dbReference type="ARBA" id="ARBA00001933"/>
    </source>
</evidence>
<dbReference type="Proteomes" id="UP000017148">
    <property type="component" value="Unassembled WGS sequence"/>
</dbReference>
<dbReference type="Pfam" id="PF01168">
    <property type="entry name" value="Ala_racemase_N"/>
    <property type="match status" value="1"/>
</dbReference>
<dbReference type="OrthoDB" id="9813814at2"/>